<dbReference type="NCBIfam" id="NF005214">
    <property type="entry name" value="PRK06701.1"/>
    <property type="match status" value="1"/>
</dbReference>
<keyword evidence="2" id="KW-0560">Oxidoreductase</keyword>
<feature type="compositionally biased region" description="Basic and acidic residues" evidence="3">
    <location>
        <begin position="28"/>
        <end position="43"/>
    </location>
</feature>
<sequence>MATKASKNKTASRGAARPAQGASRTAQRQRELQRQADEREKKKAPAKQAAKKKPVQAGAREQPENPMPAQHLRKPGNEHELALAPRFEAPDYRGSGKLEGMAALITGGDSGIGRAVAVLFAREGADVAIVYLDEHEDARVTAEHVEAEGRRCLAIAGDVKDPAFCAEAVARTVEAFGRLDVLVNNAAFQQHVTDLEDLSDEQLRETLLTNIGGYFHMARAALPHLERGASIINTGSETGLFGNKQLLDYSATKGAIHAFTKSLASNLLERGIRVNAVAPGPVWTPLNPADRPPEETAKFGQSSDMARPAQPEELAPAYVFLASPVCASYINGIVLPVMGGPYG</sequence>
<dbReference type="GO" id="GO:0016614">
    <property type="term" value="F:oxidoreductase activity, acting on CH-OH group of donors"/>
    <property type="evidence" value="ECO:0007669"/>
    <property type="project" value="UniProtKB-ARBA"/>
</dbReference>
<protein>
    <submittedName>
        <fullName evidence="4">NAD(P)-dependent dehydrogenase (Short-subunit alcohol dehydrogenase family)</fullName>
    </submittedName>
</protein>
<feature type="region of interest" description="Disordered" evidence="3">
    <location>
        <begin position="284"/>
        <end position="306"/>
    </location>
</feature>
<accession>A0A3N4VJG7</accession>
<dbReference type="RefSeq" id="WP_170167605.1">
    <property type="nucleotide sequence ID" value="NZ_RKQN01000002.1"/>
</dbReference>
<dbReference type="EMBL" id="RKQN01000002">
    <property type="protein sequence ID" value="RPE79869.1"/>
    <property type="molecule type" value="Genomic_DNA"/>
</dbReference>
<dbReference type="PRINTS" id="PR00081">
    <property type="entry name" value="GDHRDH"/>
</dbReference>
<dbReference type="Pfam" id="PF13561">
    <property type="entry name" value="adh_short_C2"/>
    <property type="match status" value="1"/>
</dbReference>
<dbReference type="PRINTS" id="PR00080">
    <property type="entry name" value="SDRFAMILY"/>
</dbReference>
<name>A0A3N4VJG7_9GAMM</name>
<feature type="region of interest" description="Disordered" evidence="3">
    <location>
        <begin position="1"/>
        <end position="73"/>
    </location>
</feature>
<comment type="caution">
    <text evidence="4">The sequence shown here is derived from an EMBL/GenBank/DDBJ whole genome shotgun (WGS) entry which is preliminary data.</text>
</comment>
<dbReference type="Proteomes" id="UP000269708">
    <property type="component" value="Unassembled WGS sequence"/>
</dbReference>
<dbReference type="PANTHER" id="PTHR48107">
    <property type="entry name" value="NADPH-DEPENDENT ALDEHYDE REDUCTASE-LIKE PROTEIN, CHLOROPLASTIC-RELATED"/>
    <property type="match status" value="1"/>
</dbReference>
<dbReference type="InterPro" id="IPR020904">
    <property type="entry name" value="Sc_DH/Rdtase_CS"/>
</dbReference>
<dbReference type="AlphaFoldDB" id="A0A3N4VJG7"/>
<dbReference type="PANTHER" id="PTHR48107:SF16">
    <property type="entry name" value="NADPH-DEPENDENT ALDEHYDE REDUCTASE 1, CHLOROPLASTIC"/>
    <property type="match status" value="1"/>
</dbReference>
<reference evidence="4 5" key="1">
    <citation type="submission" date="2018-11" db="EMBL/GenBank/DDBJ databases">
        <title>Genomic Encyclopedia of Type Strains, Phase IV (KMG-IV): sequencing the most valuable type-strain genomes for metagenomic binning, comparative biology and taxonomic classification.</title>
        <authorList>
            <person name="Goeker M."/>
        </authorList>
    </citation>
    <scope>NUCLEOTIDE SEQUENCE [LARGE SCALE GENOMIC DNA]</scope>
    <source>
        <strain evidence="4 5">DSM 25623</strain>
    </source>
</reference>
<evidence type="ECO:0000313" key="5">
    <source>
        <dbReference type="Proteomes" id="UP000269708"/>
    </source>
</evidence>
<proteinExistence type="inferred from homology"/>
<dbReference type="InterPro" id="IPR002347">
    <property type="entry name" value="SDR_fam"/>
</dbReference>
<gene>
    <name evidence="4" type="ORF">EDC50_1698</name>
</gene>
<feature type="compositionally biased region" description="Basic residues" evidence="3">
    <location>
        <begin position="44"/>
        <end position="54"/>
    </location>
</feature>
<keyword evidence="5" id="KW-1185">Reference proteome</keyword>
<evidence type="ECO:0000256" key="2">
    <source>
        <dbReference type="ARBA" id="ARBA00023002"/>
    </source>
</evidence>
<evidence type="ECO:0000256" key="1">
    <source>
        <dbReference type="ARBA" id="ARBA00006484"/>
    </source>
</evidence>
<dbReference type="SUPFAM" id="SSF51735">
    <property type="entry name" value="NAD(P)-binding Rossmann-fold domains"/>
    <property type="match status" value="1"/>
</dbReference>
<dbReference type="InterPro" id="IPR036291">
    <property type="entry name" value="NAD(P)-bd_dom_sf"/>
</dbReference>
<organism evidence="4 5">
    <name type="scientific">Vulcaniibacterium tengchongense</name>
    <dbReference type="NCBI Taxonomy" id="1273429"/>
    <lineage>
        <taxon>Bacteria</taxon>
        <taxon>Pseudomonadati</taxon>
        <taxon>Pseudomonadota</taxon>
        <taxon>Gammaproteobacteria</taxon>
        <taxon>Lysobacterales</taxon>
        <taxon>Lysobacteraceae</taxon>
        <taxon>Vulcaniibacterium</taxon>
    </lineage>
</organism>
<dbReference type="Gene3D" id="3.40.50.720">
    <property type="entry name" value="NAD(P)-binding Rossmann-like Domain"/>
    <property type="match status" value="1"/>
</dbReference>
<dbReference type="PROSITE" id="PS00061">
    <property type="entry name" value="ADH_SHORT"/>
    <property type="match status" value="1"/>
</dbReference>
<dbReference type="FunFam" id="3.40.50.720:FF:000084">
    <property type="entry name" value="Short-chain dehydrogenase reductase"/>
    <property type="match status" value="1"/>
</dbReference>
<evidence type="ECO:0000313" key="4">
    <source>
        <dbReference type="EMBL" id="RPE79869.1"/>
    </source>
</evidence>
<comment type="similarity">
    <text evidence="1">Belongs to the short-chain dehydrogenases/reductases (SDR) family.</text>
</comment>
<evidence type="ECO:0000256" key="3">
    <source>
        <dbReference type="SAM" id="MobiDB-lite"/>
    </source>
</evidence>